<name>A0A9N9AGS6_9GLOM</name>
<evidence type="ECO:0000313" key="2">
    <source>
        <dbReference type="Proteomes" id="UP000789759"/>
    </source>
</evidence>
<protein>
    <submittedName>
        <fullName evidence="1">13388_t:CDS:1</fullName>
    </submittedName>
</protein>
<reference evidence="1" key="1">
    <citation type="submission" date="2021-06" db="EMBL/GenBank/DDBJ databases">
        <authorList>
            <person name="Kallberg Y."/>
            <person name="Tangrot J."/>
            <person name="Rosling A."/>
        </authorList>
    </citation>
    <scope>NUCLEOTIDE SEQUENCE</scope>
    <source>
        <strain evidence="1">FL966</strain>
    </source>
</reference>
<sequence>MALRKNNPCDFRIFGVPQLTFKVGQSPLSESGFIMLFHIPISAQAPIMEHSFYNLQKFRNRTEFSKNSKAHFNEAPTRKPLVKGERFIRSASTSWEDKKRREDFHRIFITISNLGELWDLQNGK</sequence>
<keyword evidence="2" id="KW-1185">Reference proteome</keyword>
<evidence type="ECO:0000313" key="1">
    <source>
        <dbReference type="EMBL" id="CAG8529533.1"/>
    </source>
</evidence>
<dbReference type="EMBL" id="CAJVQA010001878">
    <property type="protein sequence ID" value="CAG8529533.1"/>
    <property type="molecule type" value="Genomic_DNA"/>
</dbReference>
<accession>A0A9N9AGS6</accession>
<dbReference type="OrthoDB" id="2387033at2759"/>
<comment type="caution">
    <text evidence="1">The sequence shown here is derived from an EMBL/GenBank/DDBJ whole genome shotgun (WGS) entry which is preliminary data.</text>
</comment>
<dbReference type="AlphaFoldDB" id="A0A9N9AGS6"/>
<gene>
    <name evidence="1" type="ORF">CPELLU_LOCUS3776</name>
</gene>
<dbReference type="Proteomes" id="UP000789759">
    <property type="component" value="Unassembled WGS sequence"/>
</dbReference>
<organism evidence="1 2">
    <name type="scientific">Cetraspora pellucida</name>
    <dbReference type="NCBI Taxonomy" id="1433469"/>
    <lineage>
        <taxon>Eukaryota</taxon>
        <taxon>Fungi</taxon>
        <taxon>Fungi incertae sedis</taxon>
        <taxon>Mucoromycota</taxon>
        <taxon>Glomeromycotina</taxon>
        <taxon>Glomeromycetes</taxon>
        <taxon>Diversisporales</taxon>
        <taxon>Gigasporaceae</taxon>
        <taxon>Cetraspora</taxon>
    </lineage>
</organism>
<proteinExistence type="predicted"/>